<dbReference type="Proteomes" id="UP001437256">
    <property type="component" value="Unassembled WGS sequence"/>
</dbReference>
<organism evidence="1 2">
    <name type="scientific">Marasmius tenuissimus</name>
    <dbReference type="NCBI Taxonomy" id="585030"/>
    <lineage>
        <taxon>Eukaryota</taxon>
        <taxon>Fungi</taxon>
        <taxon>Dikarya</taxon>
        <taxon>Basidiomycota</taxon>
        <taxon>Agaricomycotina</taxon>
        <taxon>Agaricomycetes</taxon>
        <taxon>Agaricomycetidae</taxon>
        <taxon>Agaricales</taxon>
        <taxon>Marasmiineae</taxon>
        <taxon>Marasmiaceae</taxon>
        <taxon>Marasmius</taxon>
    </lineage>
</organism>
<protein>
    <submittedName>
        <fullName evidence="1">Uncharacterized protein</fullName>
    </submittedName>
</protein>
<accession>A0ABR2ZLX0</accession>
<dbReference type="EMBL" id="JBBXMP010000112">
    <property type="protein sequence ID" value="KAL0062194.1"/>
    <property type="molecule type" value="Genomic_DNA"/>
</dbReference>
<sequence>MASKNVKYCWELLHFKVENELFIVPGTHFTSNPNPPFKDIFSLKLPPNWIAEGRSPINPIVLQQISKVDFERFLSVLYPK</sequence>
<name>A0ABR2ZLX0_9AGAR</name>
<comment type="caution">
    <text evidence="1">The sequence shown here is derived from an EMBL/GenBank/DDBJ whole genome shotgun (WGS) entry which is preliminary data.</text>
</comment>
<evidence type="ECO:0000313" key="1">
    <source>
        <dbReference type="EMBL" id="KAL0062194.1"/>
    </source>
</evidence>
<evidence type="ECO:0000313" key="2">
    <source>
        <dbReference type="Proteomes" id="UP001437256"/>
    </source>
</evidence>
<proteinExistence type="predicted"/>
<gene>
    <name evidence="1" type="ORF">AAF712_010953</name>
</gene>
<keyword evidence="2" id="KW-1185">Reference proteome</keyword>
<reference evidence="1 2" key="1">
    <citation type="submission" date="2024-05" db="EMBL/GenBank/DDBJ databases">
        <title>A draft genome resource for the thread blight pathogen Marasmius tenuissimus strain MS-2.</title>
        <authorList>
            <person name="Yulfo-Soto G.E."/>
            <person name="Baruah I.K."/>
            <person name="Amoako-Attah I."/>
            <person name="Bukari Y."/>
            <person name="Meinhardt L.W."/>
            <person name="Bailey B.A."/>
            <person name="Cohen S.P."/>
        </authorList>
    </citation>
    <scope>NUCLEOTIDE SEQUENCE [LARGE SCALE GENOMIC DNA]</scope>
    <source>
        <strain evidence="1 2">MS-2</strain>
    </source>
</reference>